<name>A0A9J5WKJ6_SOLCO</name>
<evidence type="ECO:0000313" key="1">
    <source>
        <dbReference type="EMBL" id="KAG5575552.1"/>
    </source>
</evidence>
<dbReference type="EMBL" id="JACXVP010000011">
    <property type="protein sequence ID" value="KAG5575552.1"/>
    <property type="molecule type" value="Genomic_DNA"/>
</dbReference>
<protein>
    <submittedName>
        <fullName evidence="1">Uncharacterized protein</fullName>
    </submittedName>
</protein>
<reference evidence="1 2" key="1">
    <citation type="submission" date="2020-09" db="EMBL/GenBank/DDBJ databases">
        <title>De no assembly of potato wild relative species, Solanum commersonii.</title>
        <authorList>
            <person name="Cho K."/>
        </authorList>
    </citation>
    <scope>NUCLEOTIDE SEQUENCE [LARGE SCALE GENOMIC DNA]</scope>
    <source>
        <strain evidence="1">LZ3.2</strain>
        <tissue evidence="1">Leaf</tissue>
    </source>
</reference>
<comment type="caution">
    <text evidence="1">The sequence shown here is derived from an EMBL/GenBank/DDBJ whole genome shotgun (WGS) entry which is preliminary data.</text>
</comment>
<accession>A0A9J5WKJ6</accession>
<proteinExistence type="predicted"/>
<gene>
    <name evidence="1" type="ORF">H5410_055686</name>
</gene>
<evidence type="ECO:0000313" key="2">
    <source>
        <dbReference type="Proteomes" id="UP000824120"/>
    </source>
</evidence>
<keyword evidence="2" id="KW-1185">Reference proteome</keyword>
<dbReference type="AlphaFoldDB" id="A0A9J5WKJ6"/>
<dbReference type="Proteomes" id="UP000824120">
    <property type="component" value="Chromosome 11"/>
</dbReference>
<sequence length="77" mass="9102">MHAFTHRFARIFQSHFFRLSQDHKGVNKAYNGAECNCMFLPKKGKVQRLFKRESHAYKVTLSHKASTLKSNKTLHYF</sequence>
<organism evidence="1 2">
    <name type="scientific">Solanum commersonii</name>
    <name type="common">Commerson's wild potato</name>
    <name type="synonym">Commerson's nightshade</name>
    <dbReference type="NCBI Taxonomy" id="4109"/>
    <lineage>
        <taxon>Eukaryota</taxon>
        <taxon>Viridiplantae</taxon>
        <taxon>Streptophyta</taxon>
        <taxon>Embryophyta</taxon>
        <taxon>Tracheophyta</taxon>
        <taxon>Spermatophyta</taxon>
        <taxon>Magnoliopsida</taxon>
        <taxon>eudicotyledons</taxon>
        <taxon>Gunneridae</taxon>
        <taxon>Pentapetalae</taxon>
        <taxon>asterids</taxon>
        <taxon>lamiids</taxon>
        <taxon>Solanales</taxon>
        <taxon>Solanaceae</taxon>
        <taxon>Solanoideae</taxon>
        <taxon>Solaneae</taxon>
        <taxon>Solanum</taxon>
    </lineage>
</organism>